<sequence length="84" mass="9921">MLVSKNPFVKYRAIQGKMFLVYKNRAYCFKETEEFIWSMIDGKNSFEYMVKAIIEKYNIAESVAEEDLHNFLNSLLNANLIKNN</sequence>
<evidence type="ECO:0000313" key="2">
    <source>
        <dbReference type="Proteomes" id="UP000535908"/>
    </source>
</evidence>
<dbReference type="EMBL" id="JAARWN010000009">
    <property type="protein sequence ID" value="MBC1936710.1"/>
    <property type="molecule type" value="Genomic_DNA"/>
</dbReference>
<protein>
    <submittedName>
        <fullName evidence="1">PqqD family protein</fullName>
    </submittedName>
</protein>
<comment type="caution">
    <text evidence="1">The sequence shown here is derived from an EMBL/GenBank/DDBJ whole genome shotgun (WGS) entry which is preliminary data.</text>
</comment>
<evidence type="ECO:0000313" key="1">
    <source>
        <dbReference type="EMBL" id="MBC1936710.1"/>
    </source>
</evidence>
<dbReference type="Gene3D" id="1.10.10.1150">
    <property type="entry name" value="Coenzyme PQQ synthesis protein D (PqqD)"/>
    <property type="match status" value="1"/>
</dbReference>
<dbReference type="InterPro" id="IPR008792">
    <property type="entry name" value="PQQD"/>
</dbReference>
<organism evidence="1 2">
    <name type="scientific">Listeria grandensis</name>
    <dbReference type="NCBI Taxonomy" id="1494963"/>
    <lineage>
        <taxon>Bacteria</taxon>
        <taxon>Bacillati</taxon>
        <taxon>Bacillota</taxon>
        <taxon>Bacilli</taxon>
        <taxon>Bacillales</taxon>
        <taxon>Listeriaceae</taxon>
        <taxon>Listeria</taxon>
    </lineage>
</organism>
<name>A0A7X0Y482_9LIST</name>
<accession>A0A7X0Y482</accession>
<dbReference type="Proteomes" id="UP000535908">
    <property type="component" value="Unassembled WGS sequence"/>
</dbReference>
<dbReference type="Pfam" id="PF05402">
    <property type="entry name" value="PqqD"/>
    <property type="match status" value="1"/>
</dbReference>
<dbReference type="AlphaFoldDB" id="A0A7X0Y482"/>
<proteinExistence type="predicted"/>
<dbReference type="RefSeq" id="WP_185526230.1">
    <property type="nucleotide sequence ID" value="NZ_JAARWN010000009.1"/>
</dbReference>
<dbReference type="InterPro" id="IPR041881">
    <property type="entry name" value="PqqD_sf"/>
</dbReference>
<gene>
    <name evidence="1" type="ORF">HCA69_10055</name>
</gene>
<reference evidence="1 2" key="1">
    <citation type="submission" date="2020-03" db="EMBL/GenBank/DDBJ databases">
        <title>Soil Listeria distribution.</title>
        <authorList>
            <person name="Liao J."/>
            <person name="Wiedmann M."/>
        </authorList>
    </citation>
    <scope>NUCLEOTIDE SEQUENCE [LARGE SCALE GENOMIC DNA]</scope>
    <source>
        <strain evidence="1 2">FSL L7-0741</strain>
    </source>
</reference>